<feature type="region of interest" description="Disordered" evidence="1">
    <location>
        <begin position="1"/>
        <end position="21"/>
    </location>
</feature>
<dbReference type="RefSeq" id="WP_108639657.1">
    <property type="nucleotide sequence ID" value="NZ_QCYG01000002.1"/>
</dbReference>
<keyword evidence="4" id="KW-1185">Reference proteome</keyword>
<feature type="domain" description="Flagellar protein FlgJ N-terminal" evidence="2">
    <location>
        <begin position="42"/>
        <end position="90"/>
    </location>
</feature>
<evidence type="ECO:0000313" key="4">
    <source>
        <dbReference type="Proteomes" id="UP000244817"/>
    </source>
</evidence>
<dbReference type="OrthoDB" id="7690273at2"/>
<dbReference type="Pfam" id="PF10135">
    <property type="entry name" value="Rod-binding"/>
    <property type="match status" value="1"/>
</dbReference>
<accession>A0A2T7FZN5</accession>
<dbReference type="InterPro" id="IPR019301">
    <property type="entry name" value="Flagellar_prot_FlgJ_N"/>
</dbReference>
<feature type="compositionally biased region" description="Polar residues" evidence="1">
    <location>
        <begin position="1"/>
        <end position="13"/>
    </location>
</feature>
<name>A0A2T7FZN5_9RHOB</name>
<dbReference type="EMBL" id="QCYG01000002">
    <property type="protein sequence ID" value="PVA07615.1"/>
    <property type="molecule type" value="Genomic_DNA"/>
</dbReference>
<evidence type="ECO:0000313" key="3">
    <source>
        <dbReference type="EMBL" id="PVA07615.1"/>
    </source>
</evidence>
<gene>
    <name evidence="3" type="ORF">DC363_02985</name>
</gene>
<proteinExistence type="predicted"/>
<dbReference type="AlphaFoldDB" id="A0A2T7FZN5"/>
<dbReference type="Proteomes" id="UP000244817">
    <property type="component" value="Unassembled WGS sequence"/>
</dbReference>
<keyword evidence="3" id="KW-0282">Flagellum</keyword>
<evidence type="ECO:0000256" key="1">
    <source>
        <dbReference type="SAM" id="MobiDB-lite"/>
    </source>
</evidence>
<comment type="caution">
    <text evidence="3">The sequence shown here is derived from an EMBL/GenBank/DDBJ whole genome shotgun (WGS) entry which is preliminary data.</text>
</comment>
<reference evidence="3 4" key="1">
    <citation type="submission" date="2018-04" db="EMBL/GenBank/DDBJ databases">
        <title>Pelagivirga bohaiensis gen. nov., sp. nov., a bacterium isolated from the Bohai Sea.</title>
        <authorList>
            <person name="Ji X."/>
        </authorList>
    </citation>
    <scope>NUCLEOTIDE SEQUENCE [LARGE SCALE GENOMIC DNA]</scope>
    <source>
        <strain evidence="3 4">BH-SD16</strain>
    </source>
</reference>
<organism evidence="3 4">
    <name type="scientific">Thalassorhabdomicrobium marinisediminis</name>
    <dbReference type="NCBI Taxonomy" id="2170577"/>
    <lineage>
        <taxon>Bacteria</taxon>
        <taxon>Pseudomonadati</taxon>
        <taxon>Pseudomonadota</taxon>
        <taxon>Alphaproteobacteria</taxon>
        <taxon>Rhodobacterales</taxon>
        <taxon>Paracoccaceae</taxon>
        <taxon>Thalassorhabdomicrobium</taxon>
    </lineage>
</organism>
<sequence length="98" mass="10155">MNIDSTPSLSPSPRTGGDDPDLRAAQLMKVAQTLEAQFLSEMLKSAGVGQTPGTFGGGAGEDQFASFLRDEQAKQMTEAGGIGLAQALFESMMAKSDG</sequence>
<keyword evidence="3" id="KW-0966">Cell projection</keyword>
<keyword evidence="3" id="KW-0969">Cilium</keyword>
<evidence type="ECO:0000259" key="2">
    <source>
        <dbReference type="Pfam" id="PF10135"/>
    </source>
</evidence>
<protein>
    <submittedName>
        <fullName evidence="3">Flagellar biosynthesis protein FlgJ</fullName>
    </submittedName>
</protein>